<proteinExistence type="predicted"/>
<keyword evidence="1" id="KW-0812">Transmembrane</keyword>
<dbReference type="InterPro" id="IPR002048">
    <property type="entry name" value="EF_hand_dom"/>
</dbReference>
<keyword evidence="1" id="KW-1133">Transmembrane helix</keyword>
<organism evidence="3">
    <name type="scientific">viral metagenome</name>
    <dbReference type="NCBI Taxonomy" id="1070528"/>
    <lineage>
        <taxon>unclassified sequences</taxon>
        <taxon>metagenomes</taxon>
        <taxon>organismal metagenomes</taxon>
    </lineage>
</organism>
<dbReference type="SUPFAM" id="SSF47473">
    <property type="entry name" value="EF-hand"/>
    <property type="match status" value="1"/>
</dbReference>
<dbReference type="Gene3D" id="1.10.238.10">
    <property type="entry name" value="EF-hand"/>
    <property type="match status" value="1"/>
</dbReference>
<feature type="domain" description="EF-hand" evidence="2">
    <location>
        <begin position="173"/>
        <end position="208"/>
    </location>
</feature>
<accession>A0A6C0JRA8</accession>
<name>A0A6C0JRA8_9ZZZZ</name>
<sequence length="340" mass="40873">MQSCNLHIVNLDLNDSIKFISNLIEKESKFNNLWNNNIFDEKNYNNIMRTMTFFWLDGSDYKKNAFYELDKLQNIPWYYDFSLYQDRIKVLKNISKNDLWKNYNDFNEKTSKHYIANSDTLIKYMPSGYLIPPIDKHLIDIEYIINNDNKYDEYDNIVENKDSSTFDTIEEEMLVNKLKEIFDKLDKNNDNVLKSSELRNMYYITNDNVEKFSNDDYEYHLWLQNNQGRVDNELNRKEFTNKYMSSYYSKDISFDNLYKYLNTKFNSLFEKNDTTFCPIEVDQDADETNEPDTDDITTVYKNISKHKEKTLKDKIISIGLWTIFVLIILIISLFIIKTFM</sequence>
<dbReference type="GO" id="GO:0005509">
    <property type="term" value="F:calcium ion binding"/>
    <property type="evidence" value="ECO:0007669"/>
    <property type="project" value="InterPro"/>
</dbReference>
<evidence type="ECO:0000313" key="3">
    <source>
        <dbReference type="EMBL" id="QHU07220.1"/>
    </source>
</evidence>
<evidence type="ECO:0000259" key="2">
    <source>
        <dbReference type="PROSITE" id="PS50222"/>
    </source>
</evidence>
<reference evidence="3" key="1">
    <citation type="journal article" date="2020" name="Nature">
        <title>Giant virus diversity and host interactions through global metagenomics.</title>
        <authorList>
            <person name="Schulz F."/>
            <person name="Roux S."/>
            <person name="Paez-Espino D."/>
            <person name="Jungbluth S."/>
            <person name="Walsh D.A."/>
            <person name="Denef V.J."/>
            <person name="McMahon K.D."/>
            <person name="Konstantinidis K.T."/>
            <person name="Eloe-Fadrosh E.A."/>
            <person name="Kyrpides N.C."/>
            <person name="Woyke T."/>
        </authorList>
    </citation>
    <scope>NUCLEOTIDE SEQUENCE</scope>
    <source>
        <strain evidence="3">GVMAG-S-1040241-154</strain>
    </source>
</reference>
<dbReference type="InterPro" id="IPR011992">
    <property type="entry name" value="EF-hand-dom_pair"/>
</dbReference>
<protein>
    <recommendedName>
        <fullName evidence="2">EF-hand domain-containing protein</fullName>
    </recommendedName>
</protein>
<dbReference type="PROSITE" id="PS50222">
    <property type="entry name" value="EF_HAND_2"/>
    <property type="match status" value="1"/>
</dbReference>
<evidence type="ECO:0000256" key="1">
    <source>
        <dbReference type="SAM" id="Phobius"/>
    </source>
</evidence>
<dbReference type="AlphaFoldDB" id="A0A6C0JRA8"/>
<dbReference type="EMBL" id="MN740684">
    <property type="protein sequence ID" value="QHU07220.1"/>
    <property type="molecule type" value="Genomic_DNA"/>
</dbReference>
<feature type="transmembrane region" description="Helical" evidence="1">
    <location>
        <begin position="315"/>
        <end position="336"/>
    </location>
</feature>
<keyword evidence="1" id="KW-0472">Membrane</keyword>